<evidence type="ECO:0000313" key="11">
    <source>
        <dbReference type="Proteomes" id="UP001597218"/>
    </source>
</evidence>
<evidence type="ECO:0000256" key="3">
    <source>
        <dbReference type="ARBA" id="ARBA00022490"/>
    </source>
</evidence>
<keyword evidence="4 10" id="KW-0132">Cell division</keyword>
<accession>A0ABW4SCL0</accession>
<evidence type="ECO:0000256" key="7">
    <source>
        <dbReference type="ARBA" id="ARBA00024910"/>
    </source>
</evidence>
<protein>
    <recommendedName>
        <fullName evidence="2">Cell division protein ZapA</fullName>
    </recommendedName>
    <alternativeName>
        <fullName evidence="9">Z ring-associated protein ZapA</fullName>
    </alternativeName>
</protein>
<proteinExistence type="predicted"/>
<dbReference type="SUPFAM" id="SSF102829">
    <property type="entry name" value="Cell division protein ZapA-like"/>
    <property type="match status" value="1"/>
</dbReference>
<gene>
    <name evidence="10" type="primary">zapA</name>
    <name evidence="10" type="ORF">ACFSFY_03965</name>
</gene>
<keyword evidence="5" id="KW-0717">Septation</keyword>
<sequence length="99" mass="11368">MIGYRVFTWEVEPLEDVQKTRIAVEIYGKTYKMIGTESSKHMRMVASLVDDRMREISSHNANLDSTKIAVLTAVNSVHDYVKLKEQIELLEAQLKKLKG</sequence>
<keyword evidence="3" id="KW-0963">Cytoplasm</keyword>
<dbReference type="Proteomes" id="UP001597218">
    <property type="component" value="Unassembled WGS sequence"/>
</dbReference>
<evidence type="ECO:0000256" key="5">
    <source>
        <dbReference type="ARBA" id="ARBA00023210"/>
    </source>
</evidence>
<keyword evidence="11" id="KW-1185">Reference proteome</keyword>
<dbReference type="GO" id="GO:0051301">
    <property type="term" value="P:cell division"/>
    <property type="evidence" value="ECO:0007669"/>
    <property type="project" value="UniProtKB-KW"/>
</dbReference>
<dbReference type="NCBIfam" id="NF010724">
    <property type="entry name" value="PRK14126.1"/>
    <property type="match status" value="1"/>
</dbReference>
<evidence type="ECO:0000313" key="10">
    <source>
        <dbReference type="EMBL" id="MFD1927217.1"/>
    </source>
</evidence>
<dbReference type="PANTHER" id="PTHR34981">
    <property type="entry name" value="CELL DIVISION PROTEIN ZAPA"/>
    <property type="match status" value="1"/>
</dbReference>
<keyword evidence="6" id="KW-0131">Cell cycle</keyword>
<dbReference type="Gene3D" id="6.10.250.790">
    <property type="match status" value="1"/>
</dbReference>
<dbReference type="InterPro" id="IPR036192">
    <property type="entry name" value="Cell_div_ZapA-like_sf"/>
</dbReference>
<comment type="subcellular location">
    <subcellularLocation>
        <location evidence="1">Cytoplasm</location>
    </subcellularLocation>
</comment>
<dbReference type="InterPro" id="IPR007838">
    <property type="entry name" value="Cell_div_ZapA-like"/>
</dbReference>
<organism evidence="10 11">
    <name type="scientific">Sporosarcina siberiensis</name>
    <dbReference type="NCBI Taxonomy" id="1365606"/>
    <lineage>
        <taxon>Bacteria</taxon>
        <taxon>Bacillati</taxon>
        <taxon>Bacillota</taxon>
        <taxon>Bacilli</taxon>
        <taxon>Bacillales</taxon>
        <taxon>Caryophanaceae</taxon>
        <taxon>Sporosarcina</taxon>
    </lineage>
</organism>
<evidence type="ECO:0000256" key="9">
    <source>
        <dbReference type="ARBA" id="ARBA00033158"/>
    </source>
</evidence>
<dbReference type="EMBL" id="JBHUGI010000006">
    <property type="protein sequence ID" value="MFD1927217.1"/>
    <property type="molecule type" value="Genomic_DNA"/>
</dbReference>
<reference evidence="11" key="1">
    <citation type="journal article" date="2019" name="Int. J. Syst. Evol. Microbiol.">
        <title>The Global Catalogue of Microorganisms (GCM) 10K type strain sequencing project: providing services to taxonomists for standard genome sequencing and annotation.</title>
        <authorList>
            <consortium name="The Broad Institute Genomics Platform"/>
            <consortium name="The Broad Institute Genome Sequencing Center for Infectious Disease"/>
            <person name="Wu L."/>
            <person name="Ma J."/>
        </authorList>
    </citation>
    <scope>NUCLEOTIDE SEQUENCE [LARGE SCALE GENOMIC DNA]</scope>
    <source>
        <strain evidence="11">CGMCC 4.7177</strain>
    </source>
</reference>
<evidence type="ECO:0000256" key="2">
    <source>
        <dbReference type="ARBA" id="ARBA00015195"/>
    </source>
</evidence>
<name>A0ABW4SCL0_9BACL</name>
<evidence type="ECO:0000256" key="8">
    <source>
        <dbReference type="ARBA" id="ARBA00026068"/>
    </source>
</evidence>
<evidence type="ECO:0000256" key="6">
    <source>
        <dbReference type="ARBA" id="ARBA00023306"/>
    </source>
</evidence>
<comment type="caution">
    <text evidence="10">The sequence shown here is derived from an EMBL/GenBank/DDBJ whole genome shotgun (WGS) entry which is preliminary data.</text>
</comment>
<evidence type="ECO:0000256" key="1">
    <source>
        <dbReference type="ARBA" id="ARBA00004496"/>
    </source>
</evidence>
<dbReference type="PANTHER" id="PTHR34981:SF1">
    <property type="entry name" value="CELL DIVISION PROTEIN ZAPA"/>
    <property type="match status" value="1"/>
</dbReference>
<dbReference type="InterPro" id="IPR053712">
    <property type="entry name" value="Bac_CellDiv_Activator"/>
</dbReference>
<dbReference type="RefSeq" id="WP_381535868.1">
    <property type="nucleotide sequence ID" value="NZ_JBHUGI010000006.1"/>
</dbReference>
<evidence type="ECO:0000256" key="4">
    <source>
        <dbReference type="ARBA" id="ARBA00022618"/>
    </source>
</evidence>
<comment type="subunit">
    <text evidence="8">Homodimer. Interacts with FtsZ.</text>
</comment>
<comment type="function">
    <text evidence="7">Activator of cell division through the inhibition of FtsZ GTPase activity, therefore promoting FtsZ assembly into bundles of protofilaments necessary for the formation of the division Z ring. It is recruited early at mid-cell but it is not essential for cell division.</text>
</comment>
<dbReference type="Pfam" id="PF05164">
    <property type="entry name" value="ZapA"/>
    <property type="match status" value="1"/>
</dbReference>